<evidence type="ECO:0000256" key="3">
    <source>
        <dbReference type="PIRSR" id="PIRSR640198-3"/>
    </source>
</evidence>
<evidence type="ECO:0000313" key="6">
    <source>
        <dbReference type="Proteomes" id="UP000182771"/>
    </source>
</evidence>
<proteinExistence type="predicted"/>
<dbReference type="PANTHER" id="PTHR13504">
    <property type="entry name" value="FIDO DOMAIN-CONTAINING PROTEIN DDB_G0283145"/>
    <property type="match status" value="1"/>
</dbReference>
<dbReference type="SUPFAM" id="SSF140931">
    <property type="entry name" value="Fic-like"/>
    <property type="match status" value="1"/>
</dbReference>
<dbReference type="GO" id="GO:0005524">
    <property type="term" value="F:ATP binding"/>
    <property type="evidence" value="ECO:0007669"/>
    <property type="project" value="UniProtKB-KW"/>
</dbReference>
<evidence type="ECO:0000256" key="1">
    <source>
        <dbReference type="PIRSR" id="PIRSR640198-1"/>
    </source>
</evidence>
<dbReference type="EMBL" id="FNND01000002">
    <property type="protein sequence ID" value="SDW48112.1"/>
    <property type="molecule type" value="Genomic_DNA"/>
</dbReference>
<evidence type="ECO:0000256" key="2">
    <source>
        <dbReference type="PIRSR" id="PIRSR640198-2"/>
    </source>
</evidence>
<gene>
    <name evidence="5" type="ORF">SAMN05444420_102340</name>
</gene>
<feature type="binding site" evidence="2">
    <location>
        <begin position="195"/>
        <end position="202"/>
    </location>
    <ligand>
        <name>ATP</name>
        <dbReference type="ChEBI" id="CHEBI:30616"/>
    </ligand>
</feature>
<evidence type="ECO:0000259" key="4">
    <source>
        <dbReference type="PROSITE" id="PS51459"/>
    </source>
</evidence>
<dbReference type="PROSITE" id="PS51459">
    <property type="entry name" value="FIDO"/>
    <property type="match status" value="1"/>
</dbReference>
<dbReference type="InterPro" id="IPR040198">
    <property type="entry name" value="Fido_containing"/>
</dbReference>
<dbReference type="Pfam" id="PF02661">
    <property type="entry name" value="Fic"/>
    <property type="match status" value="1"/>
</dbReference>
<dbReference type="InterPro" id="IPR036597">
    <property type="entry name" value="Fido-like_dom_sf"/>
</dbReference>
<feature type="active site" evidence="1">
    <location>
        <position position="191"/>
    </location>
</feature>
<keyword evidence="2" id="KW-0067">ATP-binding</keyword>
<evidence type="ECO:0000313" key="5">
    <source>
        <dbReference type="EMBL" id="SDW48112.1"/>
    </source>
</evidence>
<dbReference type="AlphaFoldDB" id="A0A1H2TW37"/>
<keyword evidence="2" id="KW-0547">Nucleotide-binding</keyword>
<protein>
    <submittedName>
        <fullName evidence="5">Fic family protein</fullName>
    </submittedName>
</protein>
<feature type="site" description="Important for autoinhibition of adenylyltransferase activity" evidence="3">
    <location>
        <position position="44"/>
    </location>
</feature>
<dbReference type="InterPro" id="IPR003812">
    <property type="entry name" value="Fido"/>
</dbReference>
<dbReference type="Proteomes" id="UP000182771">
    <property type="component" value="Unassembled WGS sequence"/>
</dbReference>
<accession>A0A1H2TW37</accession>
<sequence length="458" mass="53357">MDIFDYIDQLSATYHNLLPMSPENQRRWDKKVRLEFNYNSNHIEGNTLTYGETELLLLFDETHGSRPMRDYEEMKAHDVAFQKIKEWAADTDMPLTEKDIRELNQIILVQPFWKDAITPDGQPTRRQITVGNYKTQPNSVRLPNGELFEYTAPQEVPIQMQALMEWYRDEQTALHPVTLAAMFHYKFVCIHPFDDGNGRVSRLLMNYVLLAHKLPPVVIKSSDKQNYLHALHLADIGQYEAFIRYIAEQVVSSLEMAIKAAKGESIEEPDDLDKEIALLARQLQHQETYKTPQQVLNVFHWAQQKLIAPCEAVLQKFDKLFQEKKRVRKVNDKEIEEESTLKDLLERLRTPMKSIQQMNEEAKLKAQRIYDIDPYITEINNITHLYYLYGSAYARDSSVVNCSIDILFKNDSYIIAIEVMNNYLLKKSYPYSTFPDDESISVLPQQLGKKLLAKVKGV</sequence>
<name>A0A1H2TW37_9FLAO</name>
<dbReference type="GeneID" id="85016431"/>
<reference evidence="5 6" key="1">
    <citation type="submission" date="2016-10" db="EMBL/GenBank/DDBJ databases">
        <authorList>
            <person name="Varghese N."/>
            <person name="Submissions S."/>
        </authorList>
    </citation>
    <scope>NUCLEOTIDE SEQUENCE [LARGE SCALE GENOMIC DNA]</scope>
    <source>
        <strain evidence="5 6">DSM 11449</strain>
    </source>
</reference>
<dbReference type="RefSeq" id="WP_016420092.1">
    <property type="nucleotide sequence ID" value="NZ_FNND01000002.1"/>
</dbReference>
<feature type="domain" description="Fido" evidence="4">
    <location>
        <begin position="95"/>
        <end position="248"/>
    </location>
</feature>
<organism evidence="5 6">
    <name type="scientific">Capnocytophaga granulosa</name>
    <dbReference type="NCBI Taxonomy" id="45242"/>
    <lineage>
        <taxon>Bacteria</taxon>
        <taxon>Pseudomonadati</taxon>
        <taxon>Bacteroidota</taxon>
        <taxon>Flavobacteriia</taxon>
        <taxon>Flavobacteriales</taxon>
        <taxon>Flavobacteriaceae</taxon>
        <taxon>Capnocytophaga</taxon>
    </lineage>
</organism>
<dbReference type="Gene3D" id="1.10.3290.10">
    <property type="entry name" value="Fido-like domain"/>
    <property type="match status" value="1"/>
</dbReference>
<dbReference type="PANTHER" id="PTHR13504:SF38">
    <property type="entry name" value="FIDO DOMAIN-CONTAINING PROTEIN"/>
    <property type="match status" value="1"/>
</dbReference>
<comment type="caution">
    <text evidence="5">The sequence shown here is derived from an EMBL/GenBank/DDBJ whole genome shotgun (WGS) entry which is preliminary data.</text>
</comment>
<keyword evidence="6" id="KW-1185">Reference proteome</keyword>